<dbReference type="SUPFAM" id="SSF53850">
    <property type="entry name" value="Periplasmic binding protein-like II"/>
    <property type="match status" value="1"/>
</dbReference>
<reference evidence="22" key="1">
    <citation type="submission" date="2025-08" db="UniProtKB">
        <authorList>
            <consortium name="RefSeq"/>
        </authorList>
    </citation>
    <scope>IDENTIFICATION</scope>
    <source>
        <tissue evidence="22">Testes</tissue>
    </source>
</reference>
<dbReference type="Pfam" id="PF00060">
    <property type="entry name" value="Lig_chan"/>
    <property type="match status" value="1"/>
</dbReference>
<evidence type="ECO:0000256" key="1">
    <source>
        <dbReference type="ARBA" id="ARBA00004651"/>
    </source>
</evidence>
<feature type="region of interest" description="Disordered" evidence="16">
    <location>
        <begin position="1102"/>
        <end position="1136"/>
    </location>
</feature>
<keyword evidence="10" id="KW-0325">Glycoprotein</keyword>
<dbReference type="Pfam" id="PF10613">
    <property type="entry name" value="Lig_chan-Glu_bd"/>
    <property type="match status" value="1"/>
</dbReference>
<dbReference type="InterPro" id="IPR028082">
    <property type="entry name" value="Peripla_BP_I"/>
</dbReference>
<evidence type="ECO:0000256" key="5">
    <source>
        <dbReference type="ARBA" id="ARBA00022989"/>
    </source>
</evidence>
<dbReference type="Proteomes" id="UP000694865">
    <property type="component" value="Unplaced"/>
</dbReference>
<keyword evidence="7" id="KW-0406">Ion transport</keyword>
<dbReference type="SMART" id="SM00918">
    <property type="entry name" value="Lig_chan-Glu_bd"/>
    <property type="match status" value="1"/>
</dbReference>
<comment type="subcellular location">
    <subcellularLocation>
        <location evidence="1">Cell membrane</location>
        <topology evidence="1">Multi-pass membrane protein</topology>
    </subcellularLocation>
    <subcellularLocation>
        <location evidence="14">Postsynaptic cell membrane</location>
    </subcellularLocation>
</comment>
<feature type="transmembrane region" description="Helical" evidence="17">
    <location>
        <begin position="595"/>
        <end position="614"/>
    </location>
</feature>
<feature type="coiled-coil region" evidence="15">
    <location>
        <begin position="1003"/>
        <end position="1037"/>
    </location>
</feature>
<keyword evidence="12" id="KW-1071">Ligand-gated ion channel</keyword>
<dbReference type="InterPro" id="IPR015683">
    <property type="entry name" value="Ionotropic_Glu_rcpt"/>
</dbReference>
<proteinExistence type="predicted"/>
<evidence type="ECO:0000256" key="14">
    <source>
        <dbReference type="ARBA" id="ARBA00034100"/>
    </source>
</evidence>
<evidence type="ECO:0000256" key="8">
    <source>
        <dbReference type="ARBA" id="ARBA00023136"/>
    </source>
</evidence>
<dbReference type="InterPro" id="IPR019594">
    <property type="entry name" value="Glu/Gly-bd"/>
</dbReference>
<evidence type="ECO:0000313" key="21">
    <source>
        <dbReference type="Proteomes" id="UP000694865"/>
    </source>
</evidence>
<evidence type="ECO:0000256" key="15">
    <source>
        <dbReference type="SAM" id="Coils"/>
    </source>
</evidence>
<feature type="domain" description="Ionotropic glutamate receptor L-glutamate and glycine-binding" evidence="20">
    <location>
        <begin position="481"/>
        <end position="542"/>
    </location>
</feature>
<evidence type="ECO:0000313" key="22">
    <source>
        <dbReference type="RefSeq" id="XP_002734105.2"/>
    </source>
</evidence>
<feature type="domain" description="Ionotropic glutamate receptor C-terminal" evidence="19">
    <location>
        <begin position="485"/>
        <end position="828"/>
    </location>
</feature>
<evidence type="ECO:0000256" key="16">
    <source>
        <dbReference type="SAM" id="MobiDB-lite"/>
    </source>
</evidence>
<evidence type="ECO:0000256" key="18">
    <source>
        <dbReference type="SAM" id="SignalP"/>
    </source>
</evidence>
<dbReference type="PANTHER" id="PTHR18966">
    <property type="entry name" value="IONOTROPIC GLUTAMATE RECEPTOR"/>
    <property type="match status" value="1"/>
</dbReference>
<dbReference type="PRINTS" id="PR00177">
    <property type="entry name" value="NMDARECEPTOR"/>
</dbReference>
<keyword evidence="5 17" id="KW-1133">Transmembrane helix</keyword>
<keyword evidence="11" id="KW-0628">Postsynaptic cell membrane</keyword>
<keyword evidence="9" id="KW-0675">Receptor</keyword>
<evidence type="ECO:0000259" key="20">
    <source>
        <dbReference type="SMART" id="SM00918"/>
    </source>
</evidence>
<dbReference type="Gene3D" id="3.40.190.10">
    <property type="entry name" value="Periplasmic binding protein-like II"/>
    <property type="match status" value="2"/>
</dbReference>
<keyword evidence="21" id="KW-1185">Reference proteome</keyword>
<dbReference type="GeneID" id="100373808"/>
<feature type="chain" id="PRO_5045586114" evidence="18">
    <location>
        <begin position="26"/>
        <end position="1136"/>
    </location>
</feature>
<evidence type="ECO:0000256" key="9">
    <source>
        <dbReference type="ARBA" id="ARBA00023170"/>
    </source>
</evidence>
<keyword evidence="13" id="KW-0407">Ion channel</keyword>
<feature type="transmembrane region" description="Helical" evidence="17">
    <location>
        <begin position="634"/>
        <end position="652"/>
    </location>
</feature>
<feature type="signal peptide" evidence="18">
    <location>
        <begin position="1"/>
        <end position="25"/>
    </location>
</feature>
<keyword evidence="8 17" id="KW-0472">Membrane</keyword>
<evidence type="ECO:0000256" key="13">
    <source>
        <dbReference type="ARBA" id="ARBA00023303"/>
    </source>
</evidence>
<keyword evidence="15" id="KW-0175">Coiled coil</keyword>
<feature type="transmembrane region" description="Helical" evidence="17">
    <location>
        <begin position="664"/>
        <end position="689"/>
    </location>
</feature>
<dbReference type="InterPro" id="IPR001508">
    <property type="entry name" value="Iono_Glu_rcpt_met"/>
</dbReference>
<evidence type="ECO:0000256" key="7">
    <source>
        <dbReference type="ARBA" id="ARBA00023065"/>
    </source>
</evidence>
<evidence type="ECO:0000256" key="4">
    <source>
        <dbReference type="ARBA" id="ARBA00022692"/>
    </source>
</evidence>
<keyword evidence="3" id="KW-1003">Cell membrane</keyword>
<dbReference type="Gene3D" id="3.40.50.2300">
    <property type="match status" value="2"/>
</dbReference>
<dbReference type="SUPFAM" id="SSF53822">
    <property type="entry name" value="Periplasmic binding protein-like I"/>
    <property type="match status" value="1"/>
</dbReference>
<evidence type="ECO:0000256" key="3">
    <source>
        <dbReference type="ARBA" id="ARBA00022475"/>
    </source>
</evidence>
<name>A0ABM0GNW1_SACKO</name>
<evidence type="ECO:0000256" key="2">
    <source>
        <dbReference type="ARBA" id="ARBA00022448"/>
    </source>
</evidence>
<evidence type="ECO:0000259" key="19">
    <source>
        <dbReference type="SMART" id="SM00079"/>
    </source>
</evidence>
<keyword evidence="18" id="KW-0732">Signal</keyword>
<keyword evidence="4 17" id="KW-0812">Transmembrane</keyword>
<organism evidence="21 22">
    <name type="scientific">Saccoglossus kowalevskii</name>
    <name type="common">Acorn worm</name>
    <dbReference type="NCBI Taxonomy" id="10224"/>
    <lineage>
        <taxon>Eukaryota</taxon>
        <taxon>Metazoa</taxon>
        <taxon>Hemichordata</taxon>
        <taxon>Enteropneusta</taxon>
        <taxon>Harrimaniidae</taxon>
        <taxon>Saccoglossus</taxon>
    </lineage>
</organism>
<evidence type="ECO:0000256" key="6">
    <source>
        <dbReference type="ARBA" id="ARBA00023018"/>
    </source>
</evidence>
<sequence length="1136" mass="127827">MSESRTLLSALLVCVVFAKLLICSAVLNSPGGQLPNQPTSNQQRRTVLLGALFGEYNRDYVQALNDSVREINRDALQYPNISLSEVIAYSGDNPENATLELCEEVVSRGVSAILTVSDQITTFTLSLVGAFVGIPVLGFGSGYAVLSDKELHPTFLRMEPPLAMQSHPVVDILKRNNWYKFSIIYDDDPDGLSFIRELWRLTDDEEWEIEAFIKIPMEYAGNISSRLTMLTQLNSKVIVLQVSPQEAARIFRIAENVGMLSAGYAWILTGMLTMTDPTYFPVGLIAVNNSASTSTAVSIKNSVRLVAKAMQKMVSESTVAIPSPPDTCWRQDKDKWLHGHKFFRYLKEAVLKRPEGMVSFNSRGDINEAQYDILNLRMGEDLTKTWVNVGSWTMDDLNINSILWPGQTEIMPNLASERRKLRVVTILEEPFLFISELEGDSRECYSGGLCLGLSLHPSGARTTRKDVIDAFEHWRSHGTFSNNMTDDMPRYAEYCCTGMAYDVLEMLSRDMNFDYDLYIVADGNFGSIDKGEWNGMVGDLINGAAEMAVGSFSINSARSQVIDFSAPFYYTSLGIVTARRKGTAAIGSFMEPLEWTMWLGIFITLHATAFFTTIFEWHSPYGLTPRGRNRPRVFSFPSALTLCWSILFSHTVPTKSPKCWASRFLINLWAIFSLVFIASYTANLAAFMVGEKQPNEISGINDPKLQQQSKGFRAATIASSSPESFLTRSYPALASKIAKYAVANTSHGVDKLRNRQLEAFIWDSAILEYTISSDPKCELQLVGKPFASEGYGIGLPKNSPLTSEVSLHIYKYSSAGYLEQLQRQWYNRVGCSKKQGLVGESTLDLSHFIGVFILLCTGVVIASLTLILEWFVERILLPKWRKDAKKLNWLPFTQRLHRAVHTPSVLHNNTYTARGQQIPLRNIGSRLCEHRNRRDSGEVSYDISKYLTMRYETAPLLNNKSFPVVKRKAKLPLKQVNIAVQTDIDEKVNSQLMEVDANISKRIQQFENDLRHMREALARALKEKEHLLRRLSKFENINKNGNSNSADNSLHGMALQWNARDSKHDDVKLDCTSKADNPLLDFTSFSSIPKVRYKNVLNEGNDNDLVQPVNFKPNSKVFKPRPSLKDTLYPPPDSPR</sequence>
<gene>
    <name evidence="22" type="primary">LOC100373808</name>
</gene>
<protein>
    <submittedName>
        <fullName evidence="22">Glutamate receptor ionotropic, NMDA 3A-like</fullName>
    </submittedName>
</protein>
<dbReference type="InterPro" id="IPR001320">
    <property type="entry name" value="Iontro_rcpt_C"/>
</dbReference>
<evidence type="ECO:0000256" key="17">
    <source>
        <dbReference type="SAM" id="Phobius"/>
    </source>
</evidence>
<accession>A0ABM0GNW1</accession>
<keyword evidence="2" id="KW-0813">Transport</keyword>
<dbReference type="RefSeq" id="XP_002734105.2">
    <property type="nucleotide sequence ID" value="XM_002734059.2"/>
</dbReference>
<evidence type="ECO:0000256" key="11">
    <source>
        <dbReference type="ARBA" id="ARBA00023257"/>
    </source>
</evidence>
<dbReference type="InterPro" id="IPR001828">
    <property type="entry name" value="ANF_lig-bd_rcpt"/>
</dbReference>
<feature type="transmembrane region" description="Helical" evidence="17">
    <location>
        <begin position="848"/>
        <end position="872"/>
    </location>
</feature>
<evidence type="ECO:0000256" key="10">
    <source>
        <dbReference type="ARBA" id="ARBA00023180"/>
    </source>
</evidence>
<keyword evidence="6" id="KW-0770">Synapse</keyword>
<evidence type="ECO:0000256" key="12">
    <source>
        <dbReference type="ARBA" id="ARBA00023286"/>
    </source>
</evidence>
<dbReference type="Pfam" id="PF01094">
    <property type="entry name" value="ANF_receptor"/>
    <property type="match status" value="1"/>
</dbReference>
<dbReference type="SMART" id="SM00079">
    <property type="entry name" value="PBPe"/>
    <property type="match status" value="1"/>
</dbReference>